<dbReference type="Proteomes" id="UP000193380">
    <property type="component" value="Unassembled WGS sequence"/>
</dbReference>
<reference evidence="2" key="1">
    <citation type="journal article" date="2014" name="Nat. Commun.">
        <title>The rainbow trout genome provides novel insights into evolution after whole-genome duplication in vertebrates.</title>
        <authorList>
            <person name="Berthelot C."/>
            <person name="Brunet F."/>
            <person name="Chalopin D."/>
            <person name="Juanchich A."/>
            <person name="Bernard M."/>
            <person name="Noel B."/>
            <person name="Bento P."/>
            <person name="Da Silva C."/>
            <person name="Labadie K."/>
            <person name="Alberti A."/>
            <person name="Aury J.M."/>
            <person name="Louis A."/>
            <person name="Dehais P."/>
            <person name="Bardou P."/>
            <person name="Montfort J."/>
            <person name="Klopp C."/>
            <person name="Cabau C."/>
            <person name="Gaspin C."/>
            <person name="Thorgaard G.H."/>
            <person name="Boussaha M."/>
            <person name="Quillet E."/>
            <person name="Guyomard R."/>
            <person name="Galiana D."/>
            <person name="Bobe J."/>
            <person name="Volff J.N."/>
            <person name="Genet C."/>
            <person name="Wincker P."/>
            <person name="Jaillon O."/>
            <person name="Roest Crollius H."/>
            <person name="Guiguen Y."/>
        </authorList>
    </citation>
    <scope>NUCLEOTIDE SEQUENCE [LARGE SCALE GENOMIC DNA]</scope>
</reference>
<dbReference type="Pfam" id="PF17919">
    <property type="entry name" value="RT_RNaseH_2"/>
    <property type="match status" value="1"/>
</dbReference>
<accession>A0A060W1B5</accession>
<evidence type="ECO:0000313" key="3">
    <source>
        <dbReference type="Proteomes" id="UP000193380"/>
    </source>
</evidence>
<reference evidence="2" key="2">
    <citation type="submission" date="2014-03" db="EMBL/GenBank/DDBJ databases">
        <authorList>
            <person name="Genoscope - CEA"/>
        </authorList>
    </citation>
    <scope>NUCLEOTIDE SEQUENCE</scope>
</reference>
<dbReference type="InterPro" id="IPR041577">
    <property type="entry name" value="RT_RNaseH_2"/>
</dbReference>
<dbReference type="EMBL" id="FR904362">
    <property type="protein sequence ID" value="CDQ60897.1"/>
    <property type="molecule type" value="Genomic_DNA"/>
</dbReference>
<proteinExistence type="predicted"/>
<evidence type="ECO:0000259" key="1">
    <source>
        <dbReference type="Pfam" id="PF17919"/>
    </source>
</evidence>
<gene>
    <name evidence="2" type="ORF">GSONMT00082659001</name>
</gene>
<dbReference type="AlphaFoldDB" id="A0A060W1B5"/>
<feature type="domain" description="Reverse transcriptase/retrotransposon-derived protein RNase H-like" evidence="1">
    <location>
        <begin position="2"/>
        <end position="58"/>
    </location>
</feature>
<dbReference type="STRING" id="8022.A0A060W1B5"/>
<name>A0A060W1B5_ONCMY</name>
<sequence length="73" mass="7984">MELKGHFISGPILIHPDPTRPFVVEVDTLDTGAGAVHSQRNEDDKKLHPCSFLSKLFSLGTQIRCRQPGALGC</sequence>
<dbReference type="InterPro" id="IPR043502">
    <property type="entry name" value="DNA/RNA_pol_sf"/>
</dbReference>
<evidence type="ECO:0000313" key="2">
    <source>
        <dbReference type="EMBL" id="CDQ60897.1"/>
    </source>
</evidence>
<organism evidence="2 3">
    <name type="scientific">Oncorhynchus mykiss</name>
    <name type="common">Rainbow trout</name>
    <name type="synonym">Salmo gairdneri</name>
    <dbReference type="NCBI Taxonomy" id="8022"/>
    <lineage>
        <taxon>Eukaryota</taxon>
        <taxon>Metazoa</taxon>
        <taxon>Chordata</taxon>
        <taxon>Craniata</taxon>
        <taxon>Vertebrata</taxon>
        <taxon>Euteleostomi</taxon>
        <taxon>Actinopterygii</taxon>
        <taxon>Neopterygii</taxon>
        <taxon>Teleostei</taxon>
        <taxon>Protacanthopterygii</taxon>
        <taxon>Salmoniformes</taxon>
        <taxon>Salmonidae</taxon>
        <taxon>Salmoninae</taxon>
        <taxon>Oncorhynchus</taxon>
    </lineage>
</organism>
<dbReference type="PaxDb" id="8022-A0A060W1B5"/>
<dbReference type="SUPFAM" id="SSF56672">
    <property type="entry name" value="DNA/RNA polymerases"/>
    <property type="match status" value="1"/>
</dbReference>
<protein>
    <recommendedName>
        <fullName evidence="1">Reverse transcriptase/retrotransposon-derived protein RNase H-like domain-containing protein</fullName>
    </recommendedName>
</protein>